<feature type="signal peptide" evidence="1">
    <location>
        <begin position="1"/>
        <end position="20"/>
    </location>
</feature>
<dbReference type="Gene3D" id="3.40.50.1110">
    <property type="entry name" value="SGNH hydrolase"/>
    <property type="match status" value="1"/>
</dbReference>
<feature type="domain" description="SGNH hydrolase-type esterase" evidence="2">
    <location>
        <begin position="42"/>
        <end position="216"/>
    </location>
</feature>
<dbReference type="AlphaFoldDB" id="A0A8E6BAN8"/>
<keyword evidence="1" id="KW-0732">Signal</keyword>
<sequence length="298" mass="34069">MKTFLLGFCLFAFPVSPLLAAEPIPLNKEERIVLIGSTIIEREQRYGHWEAALTAQFPDKNLKFRNFGWSADTVWGESRAAFDSVDQGFKRLVEITLEWKPTTIIIDYGANESVEGQKGLPKFEAQYGKLLDALAPAKAKIILVTPLILPHFSTPKDRYAQVALYADAVKKIANQRGTYLADLRSWELERFAEYHKEGVKYPFTEEGTQFNDQGYRESAAFWQKQFAPAGSSIPQPSESLREAVAAKNELVFHRWRPENETYLFGFRKHEQGKNAKEVFEFDPLIDVAEKKIQEIKSK</sequence>
<dbReference type="SUPFAM" id="SSF52266">
    <property type="entry name" value="SGNH hydrolase"/>
    <property type="match status" value="1"/>
</dbReference>
<dbReference type="Pfam" id="PF13472">
    <property type="entry name" value="Lipase_GDSL_2"/>
    <property type="match status" value="1"/>
</dbReference>
<evidence type="ECO:0000313" key="4">
    <source>
        <dbReference type="Proteomes" id="UP000676194"/>
    </source>
</evidence>
<reference evidence="3" key="1">
    <citation type="submission" date="2021-05" db="EMBL/GenBank/DDBJ databases">
        <title>Complete genome sequence of the cellulolytic planctomycete Telmatocola sphagniphila SP2T and characterization of the first cellulase from planctomycetes.</title>
        <authorList>
            <person name="Rakitin A.L."/>
            <person name="Beletsky A.V."/>
            <person name="Naumoff D.G."/>
            <person name="Kulichevskaya I.S."/>
            <person name="Mardanov A.V."/>
            <person name="Ravin N.V."/>
            <person name="Dedysh S.N."/>
        </authorList>
    </citation>
    <scope>NUCLEOTIDE SEQUENCE</scope>
    <source>
        <strain evidence="3">SP2T</strain>
    </source>
</reference>
<evidence type="ECO:0000313" key="3">
    <source>
        <dbReference type="EMBL" id="QVL34236.1"/>
    </source>
</evidence>
<protein>
    <recommendedName>
        <fullName evidence="2">SGNH hydrolase-type esterase domain-containing protein</fullName>
    </recommendedName>
</protein>
<organism evidence="3 4">
    <name type="scientific">Telmatocola sphagniphila</name>
    <dbReference type="NCBI Taxonomy" id="1123043"/>
    <lineage>
        <taxon>Bacteria</taxon>
        <taxon>Pseudomonadati</taxon>
        <taxon>Planctomycetota</taxon>
        <taxon>Planctomycetia</taxon>
        <taxon>Gemmatales</taxon>
        <taxon>Gemmataceae</taxon>
    </lineage>
</organism>
<dbReference type="EMBL" id="CP074694">
    <property type="protein sequence ID" value="QVL34236.1"/>
    <property type="molecule type" value="Genomic_DNA"/>
</dbReference>
<feature type="chain" id="PRO_5034835317" description="SGNH hydrolase-type esterase domain-containing protein" evidence="1">
    <location>
        <begin position="21"/>
        <end position="298"/>
    </location>
</feature>
<dbReference type="InterPro" id="IPR036514">
    <property type="entry name" value="SGNH_hydro_sf"/>
</dbReference>
<evidence type="ECO:0000256" key="1">
    <source>
        <dbReference type="SAM" id="SignalP"/>
    </source>
</evidence>
<dbReference type="Proteomes" id="UP000676194">
    <property type="component" value="Chromosome"/>
</dbReference>
<dbReference type="RefSeq" id="WP_213499208.1">
    <property type="nucleotide sequence ID" value="NZ_CP074694.1"/>
</dbReference>
<evidence type="ECO:0000259" key="2">
    <source>
        <dbReference type="Pfam" id="PF13472"/>
    </source>
</evidence>
<dbReference type="KEGG" id="tsph:KIH39_10115"/>
<dbReference type="GO" id="GO:0016788">
    <property type="term" value="F:hydrolase activity, acting on ester bonds"/>
    <property type="evidence" value="ECO:0007669"/>
    <property type="project" value="UniProtKB-ARBA"/>
</dbReference>
<gene>
    <name evidence="3" type="ORF">KIH39_10115</name>
</gene>
<dbReference type="InterPro" id="IPR013830">
    <property type="entry name" value="SGNH_hydro"/>
</dbReference>
<name>A0A8E6BAN8_9BACT</name>
<accession>A0A8E6BAN8</accession>
<keyword evidence="4" id="KW-1185">Reference proteome</keyword>
<proteinExistence type="predicted"/>